<gene>
    <name evidence="14" type="ORF">KQ878_02440</name>
</gene>
<dbReference type="Pfam" id="PF00133">
    <property type="entry name" value="tRNA-synt_1"/>
    <property type="match status" value="1"/>
</dbReference>
<evidence type="ECO:0000256" key="2">
    <source>
        <dbReference type="ARBA" id="ARBA00013164"/>
    </source>
</evidence>
<dbReference type="InterPro" id="IPR002302">
    <property type="entry name" value="Leu-tRNA-ligase"/>
</dbReference>
<keyword evidence="3 9" id="KW-0436">Ligase</keyword>
<evidence type="ECO:0000256" key="3">
    <source>
        <dbReference type="ARBA" id="ARBA00022598"/>
    </source>
</evidence>
<keyword evidence="5 9" id="KW-0067">ATP-binding</keyword>
<dbReference type="InterPro" id="IPR001412">
    <property type="entry name" value="aa-tRNA-synth_I_CS"/>
</dbReference>
<feature type="domain" description="Methionyl/Valyl/Leucyl/Isoleucyl-tRNA synthetase anticodon-binding" evidence="11">
    <location>
        <begin position="646"/>
        <end position="743"/>
    </location>
</feature>
<evidence type="ECO:0000259" key="12">
    <source>
        <dbReference type="Pfam" id="PF09334"/>
    </source>
</evidence>
<evidence type="ECO:0000256" key="4">
    <source>
        <dbReference type="ARBA" id="ARBA00022741"/>
    </source>
</evidence>
<feature type="domain" description="Aminoacyl-tRNA synthetase class Ia" evidence="10">
    <location>
        <begin position="373"/>
        <end position="584"/>
    </location>
</feature>
<comment type="similarity">
    <text evidence="1 9">Belongs to the class-I aminoacyl-tRNA synthetase family.</text>
</comment>
<accession>A0ABS6DRU2</accession>
<evidence type="ECO:0000256" key="9">
    <source>
        <dbReference type="RuleBase" id="RU363035"/>
    </source>
</evidence>
<dbReference type="EC" id="6.1.1.4" evidence="2"/>
<reference evidence="14" key="1">
    <citation type="submission" date="2021-06" db="EMBL/GenBank/DDBJ databases">
        <title>Novel Mycoplasma species detected in California sea lions (Zalophus californianus) from the USA.</title>
        <authorList>
            <person name="Volokhov D.V."/>
            <person name="Furtak V.A."/>
            <person name="Zagorodnyaya T.A."/>
        </authorList>
    </citation>
    <scope>NUCLEOTIDE SEQUENCE [LARGE SCALE GENOMIC DNA]</scope>
    <source>
        <strain evidence="14">CSL 4779</strain>
    </source>
</reference>
<keyword evidence="4 9" id="KW-0547">Nucleotide-binding</keyword>
<organism evidence="14 15">
    <name type="scientific">Mycoplasma zalophidermidis</name>
    <dbReference type="NCBI Taxonomy" id="398174"/>
    <lineage>
        <taxon>Bacteria</taxon>
        <taxon>Bacillati</taxon>
        <taxon>Mycoplasmatota</taxon>
        <taxon>Mollicutes</taxon>
        <taxon>Mycoplasmataceae</taxon>
        <taxon>Mycoplasma</taxon>
    </lineage>
</organism>
<dbReference type="PANTHER" id="PTHR43740:SF2">
    <property type="entry name" value="LEUCINE--TRNA LIGASE, MITOCHONDRIAL"/>
    <property type="match status" value="1"/>
</dbReference>
<keyword evidence="7 9" id="KW-0030">Aminoacyl-tRNA synthetase</keyword>
<dbReference type="Pfam" id="PF08264">
    <property type="entry name" value="Anticodon_1"/>
    <property type="match status" value="1"/>
</dbReference>
<dbReference type="InterPro" id="IPR013155">
    <property type="entry name" value="M/V/L/I-tRNA-synth_anticd-bd"/>
</dbReference>
<evidence type="ECO:0000256" key="6">
    <source>
        <dbReference type="ARBA" id="ARBA00022917"/>
    </source>
</evidence>
<evidence type="ECO:0000259" key="13">
    <source>
        <dbReference type="Pfam" id="PF13603"/>
    </source>
</evidence>
<comment type="catalytic activity">
    <reaction evidence="8">
        <text>tRNA(Leu) + L-leucine + ATP = L-leucyl-tRNA(Leu) + AMP + diphosphate</text>
        <dbReference type="Rhea" id="RHEA:11688"/>
        <dbReference type="Rhea" id="RHEA-COMP:9613"/>
        <dbReference type="Rhea" id="RHEA-COMP:9622"/>
        <dbReference type="ChEBI" id="CHEBI:30616"/>
        <dbReference type="ChEBI" id="CHEBI:33019"/>
        <dbReference type="ChEBI" id="CHEBI:57427"/>
        <dbReference type="ChEBI" id="CHEBI:78442"/>
        <dbReference type="ChEBI" id="CHEBI:78494"/>
        <dbReference type="ChEBI" id="CHEBI:456215"/>
        <dbReference type="EC" id="6.1.1.4"/>
    </reaction>
</comment>
<evidence type="ECO:0000256" key="1">
    <source>
        <dbReference type="ARBA" id="ARBA00005594"/>
    </source>
</evidence>
<evidence type="ECO:0000259" key="10">
    <source>
        <dbReference type="Pfam" id="PF00133"/>
    </source>
</evidence>
<proteinExistence type="inferred from homology"/>
<dbReference type="Pfam" id="PF13603">
    <property type="entry name" value="tRNA-synt_1_2"/>
    <property type="match status" value="1"/>
</dbReference>
<dbReference type="InterPro" id="IPR015413">
    <property type="entry name" value="Methionyl/Leucyl_tRNA_Synth"/>
</dbReference>
<dbReference type="Proteomes" id="UP000812267">
    <property type="component" value="Unassembled WGS sequence"/>
</dbReference>
<dbReference type="RefSeq" id="WP_216505451.1">
    <property type="nucleotide sequence ID" value="NZ_JAHMHJ010000002.1"/>
</dbReference>
<dbReference type="InterPro" id="IPR025709">
    <property type="entry name" value="Leu_tRNA-synth_edit"/>
</dbReference>
<dbReference type="Pfam" id="PF09334">
    <property type="entry name" value="tRNA-synt_1g"/>
    <property type="match status" value="1"/>
</dbReference>
<dbReference type="GO" id="GO:0016874">
    <property type="term" value="F:ligase activity"/>
    <property type="evidence" value="ECO:0007669"/>
    <property type="project" value="UniProtKB-KW"/>
</dbReference>
<comment type="caution">
    <text evidence="14">The sequence shown here is derived from an EMBL/GenBank/DDBJ whole genome shotgun (WGS) entry which is preliminary data.</text>
</comment>
<keyword evidence="15" id="KW-1185">Reference proteome</keyword>
<evidence type="ECO:0000313" key="15">
    <source>
        <dbReference type="Proteomes" id="UP000812267"/>
    </source>
</evidence>
<keyword evidence="6 9" id="KW-0648">Protein biosynthesis</keyword>
<protein>
    <recommendedName>
        <fullName evidence="2">leucine--tRNA ligase</fullName>
        <ecNumber evidence="2">6.1.1.4</ecNumber>
    </recommendedName>
</protein>
<feature type="domain" description="Leucyl-tRNA synthetase editing" evidence="13">
    <location>
        <begin position="225"/>
        <end position="362"/>
    </location>
</feature>
<evidence type="ECO:0000256" key="5">
    <source>
        <dbReference type="ARBA" id="ARBA00022840"/>
    </source>
</evidence>
<dbReference type="CDD" id="cd00812">
    <property type="entry name" value="LeuRS_core"/>
    <property type="match status" value="1"/>
</dbReference>
<dbReference type="EMBL" id="JAHMHK010000003">
    <property type="protein sequence ID" value="MBU4693732.1"/>
    <property type="molecule type" value="Genomic_DNA"/>
</dbReference>
<dbReference type="PROSITE" id="PS00178">
    <property type="entry name" value="AA_TRNA_LIGASE_I"/>
    <property type="match status" value="1"/>
</dbReference>
<dbReference type="PANTHER" id="PTHR43740">
    <property type="entry name" value="LEUCYL-TRNA SYNTHETASE"/>
    <property type="match status" value="1"/>
</dbReference>
<evidence type="ECO:0000256" key="7">
    <source>
        <dbReference type="ARBA" id="ARBA00023146"/>
    </source>
</evidence>
<evidence type="ECO:0000313" key="14">
    <source>
        <dbReference type="EMBL" id="MBU4693732.1"/>
    </source>
</evidence>
<name>A0ABS6DRU2_9MOLU</name>
<evidence type="ECO:0000259" key="11">
    <source>
        <dbReference type="Pfam" id="PF08264"/>
    </source>
</evidence>
<dbReference type="InterPro" id="IPR002300">
    <property type="entry name" value="aa-tRNA-synth_Ia"/>
</dbReference>
<sequence length="781" mass="90766">MSNFKYNQNDIELKWQKYWDENNYSIPSQDHNLPKKYILSMFPYPSGNIHMGHVRNYSISDVMARYYRRKGFNVLHPFGWDAFGLPAENAAVKNGIHPKTWTYQNIAKMNPQLKRLGISFAWGDYECITSDEEYTKWEQMLFIKMWEKGLVYRKKSPLNWCAKDQTVLANEQVIDGLCWRCDEVVVQKEMEQYYLKIRDYADELQSDLDTLTGHWPEKVLTMQKRWIGYEHGYNVNFEILKDDLKITDLGVFVRNADELKTFDFLAVSASHSLIKKMQELNYITAEQINEINEIKAKATAKDFSSQMCIKLNLRAKASFNEHLYSIVVSDFASIGSNDKVVLVDSSKLKSHKDYALKNNLEIGINNFDVNTDKLTSDVQMNLQDWGISRQRYWGAPIPMIHCQKCGIVPEKIKNLPVALPEKVDFSGMGNPLLTNSEWLRTTCPNCGQTARRETDTFDTFFESSWYFLRYTVPPVKRNELAIDKENVAYWNQVDEYIGGVEHAILHLLYARFFTKVLSDLGFVDFREPFANLLTQGMVLKDGSKMSKSKGNTVSPNDAVKEYNADTLRLFILFAAPPEKELEWSTSGIEGSHKFIQRLIEKASNLNLDTNFRNIDVSKLNNDEKLARRKLHLGLKKQEELFSDRRNGYSFNTIIAWCMETMNAYDKITDDKLNTEFFYYILNILEPFIPHLAWELSERFFNLKNLYDFTIDETALELDETTYAITINGKMRGQITVSNNDNKKDYVVTLAKQQVANWLKDQNIVKEIFVPNKIINIVVKAK</sequence>
<evidence type="ECO:0000256" key="8">
    <source>
        <dbReference type="ARBA" id="ARBA00047469"/>
    </source>
</evidence>
<feature type="domain" description="Methionyl/Leucyl tRNA synthetase" evidence="12">
    <location>
        <begin position="37"/>
        <end position="182"/>
    </location>
</feature>